<evidence type="ECO:0000256" key="3">
    <source>
        <dbReference type="ARBA" id="ARBA00022723"/>
    </source>
</evidence>
<dbReference type="InterPro" id="IPR022907">
    <property type="entry name" value="VapC_family"/>
</dbReference>
<keyword evidence="3 6" id="KW-0479">Metal-binding</keyword>
<accession>A0ABV4CB12</accession>
<feature type="domain" description="PIN" evidence="7">
    <location>
        <begin position="3"/>
        <end position="121"/>
    </location>
</feature>
<dbReference type="InterPro" id="IPR029060">
    <property type="entry name" value="PIN-like_dom_sf"/>
</dbReference>
<keyword evidence="5 6" id="KW-0460">Magnesium</keyword>
<evidence type="ECO:0000256" key="2">
    <source>
        <dbReference type="ARBA" id="ARBA00022722"/>
    </source>
</evidence>
<organism evidence="8 9">
    <name type="scientific">Saccharopolyspora cebuensis</name>
    <dbReference type="NCBI Taxonomy" id="418759"/>
    <lineage>
        <taxon>Bacteria</taxon>
        <taxon>Bacillati</taxon>
        <taxon>Actinomycetota</taxon>
        <taxon>Actinomycetes</taxon>
        <taxon>Pseudonocardiales</taxon>
        <taxon>Pseudonocardiaceae</taxon>
        <taxon>Saccharopolyspora</taxon>
    </lineage>
</organism>
<evidence type="ECO:0000313" key="9">
    <source>
        <dbReference type="Proteomes" id="UP001564626"/>
    </source>
</evidence>
<dbReference type="RefSeq" id="WP_345355981.1">
    <property type="nucleotide sequence ID" value="NZ_BAABII010000002.1"/>
</dbReference>
<dbReference type="HAMAP" id="MF_00265">
    <property type="entry name" value="VapC_Nob1"/>
    <property type="match status" value="1"/>
</dbReference>
<dbReference type="Proteomes" id="UP001564626">
    <property type="component" value="Unassembled WGS sequence"/>
</dbReference>
<comment type="function">
    <text evidence="6">Toxic component of a toxin-antitoxin (TA) system. An RNase.</text>
</comment>
<gene>
    <name evidence="6" type="primary">vapC</name>
    <name evidence="8" type="ORF">AB8O55_02750</name>
</gene>
<evidence type="ECO:0000256" key="5">
    <source>
        <dbReference type="ARBA" id="ARBA00022842"/>
    </source>
</evidence>
<evidence type="ECO:0000256" key="1">
    <source>
        <dbReference type="ARBA" id="ARBA00022649"/>
    </source>
</evidence>
<evidence type="ECO:0000259" key="7">
    <source>
        <dbReference type="Pfam" id="PF01850"/>
    </source>
</evidence>
<keyword evidence="2 6" id="KW-0540">Nuclease</keyword>
<evidence type="ECO:0000313" key="8">
    <source>
        <dbReference type="EMBL" id="MEY8038305.1"/>
    </source>
</evidence>
<feature type="binding site" evidence="6">
    <location>
        <position position="5"/>
    </location>
    <ligand>
        <name>Mg(2+)</name>
        <dbReference type="ChEBI" id="CHEBI:18420"/>
    </ligand>
</feature>
<keyword evidence="9" id="KW-1185">Reference proteome</keyword>
<dbReference type="InterPro" id="IPR002716">
    <property type="entry name" value="PIN_dom"/>
</dbReference>
<reference evidence="8 9" key="1">
    <citation type="submission" date="2024-08" db="EMBL/GenBank/DDBJ databases">
        <title>Genome mining of Saccharopolyspora cebuensis PGLac3 from Nigerian medicinal plant.</title>
        <authorList>
            <person name="Ezeobiora C.E."/>
            <person name="Igbokwe N.H."/>
            <person name="Amin D.H."/>
            <person name="Mendie U.E."/>
        </authorList>
    </citation>
    <scope>NUCLEOTIDE SEQUENCE [LARGE SCALE GENOMIC DNA]</scope>
    <source>
        <strain evidence="8 9">PGLac3</strain>
    </source>
</reference>
<feature type="binding site" evidence="6">
    <location>
        <position position="96"/>
    </location>
    <ligand>
        <name>Mg(2+)</name>
        <dbReference type="ChEBI" id="CHEBI:18420"/>
    </ligand>
</feature>
<comment type="cofactor">
    <cofactor evidence="6">
        <name>Mg(2+)</name>
        <dbReference type="ChEBI" id="CHEBI:18420"/>
    </cofactor>
</comment>
<dbReference type="CDD" id="cd09873">
    <property type="entry name" value="PIN_Pae0151-like"/>
    <property type="match status" value="1"/>
</dbReference>
<comment type="caution">
    <text evidence="8">The sequence shown here is derived from an EMBL/GenBank/DDBJ whole genome shotgun (WGS) entry which is preliminary data.</text>
</comment>
<name>A0ABV4CB12_9PSEU</name>
<evidence type="ECO:0000256" key="4">
    <source>
        <dbReference type="ARBA" id="ARBA00022801"/>
    </source>
</evidence>
<proteinExistence type="inferred from homology"/>
<keyword evidence="1 6" id="KW-1277">Toxin-antitoxin system</keyword>
<dbReference type="PANTHER" id="PTHR35901">
    <property type="entry name" value="RIBONUCLEASE VAPC3"/>
    <property type="match status" value="1"/>
</dbReference>
<protein>
    <recommendedName>
        <fullName evidence="6">Ribonuclease VapC</fullName>
        <shortName evidence="6">RNase VapC</shortName>
        <ecNumber evidence="6">3.1.-.-</ecNumber>
    </recommendedName>
    <alternativeName>
        <fullName evidence="6">Toxin VapC</fullName>
    </alternativeName>
</protein>
<dbReference type="SUPFAM" id="SSF88723">
    <property type="entry name" value="PIN domain-like"/>
    <property type="match status" value="1"/>
</dbReference>
<dbReference type="Gene3D" id="3.40.50.1010">
    <property type="entry name" value="5'-nuclease"/>
    <property type="match status" value="1"/>
</dbReference>
<dbReference type="Pfam" id="PF01850">
    <property type="entry name" value="PIN"/>
    <property type="match status" value="1"/>
</dbReference>
<dbReference type="InterPro" id="IPR051619">
    <property type="entry name" value="TypeII_TA_RNase_PINc/VapC"/>
</dbReference>
<sequence length="133" mass="14303">MLVVDASVLADALLDDGPAGDRARAGLAADDRWAAPDHIFVEVMSVVRGRLLGRKIALERAEDAVAALVDVAVDKIDPARLVPRIWELRGNVSAYDAAYVAAAEMLGCPLLTGDRRLARVRGVRCEVRPIFDA</sequence>
<evidence type="ECO:0000256" key="6">
    <source>
        <dbReference type="HAMAP-Rule" id="MF_00265"/>
    </source>
</evidence>
<keyword evidence="4 6" id="KW-0378">Hydrolase</keyword>
<keyword evidence="6" id="KW-0800">Toxin</keyword>
<dbReference type="EC" id="3.1.-.-" evidence="6"/>
<dbReference type="EMBL" id="JBGEHV010000003">
    <property type="protein sequence ID" value="MEY8038305.1"/>
    <property type="molecule type" value="Genomic_DNA"/>
</dbReference>
<dbReference type="PANTHER" id="PTHR35901:SF1">
    <property type="entry name" value="EXONUCLEASE VAPC9"/>
    <property type="match status" value="1"/>
</dbReference>
<comment type="similarity">
    <text evidence="6">Belongs to the PINc/VapC protein family.</text>
</comment>
<dbReference type="InterPro" id="IPR044153">
    <property type="entry name" value="PIN_Pae0151-like"/>
</dbReference>